<gene>
    <name evidence="3" type="ORF">GP486_006572</name>
</gene>
<feature type="compositionally biased region" description="Polar residues" evidence="1">
    <location>
        <begin position="646"/>
        <end position="659"/>
    </location>
</feature>
<evidence type="ECO:0000256" key="1">
    <source>
        <dbReference type="SAM" id="MobiDB-lite"/>
    </source>
</evidence>
<sequence>MDRWASCQQQQPPQHPPLRPPPIPTGPPTAPPPPRPPRSDSARQRILTGQISLHGHRKLQSAPGSPTRSRAKTLKRKGALENLAQRRGKGASPDVRSPAPLQLQSRAFQECTDSRPPNTSEAEEFYRSYLHLGQTDKQRPPFTPASSHESEISTYLSTLDFPYPPTASPPQQRALTHPPPPPPQQQQQRQRQRQSPHSSCPAINTIAPTTVVHYRGASFDILNPHQSLSRPQVQTPVEHGEPHFEGPHSSAASLLSSTNDMSSNSSGAGSTSSCRQGLPHRALFQDLPTAHSSITSRSMKDRTTPSPTQLDFRPKLPIVADLPLPPQPVAVRSRSQNYEASLPSEFVITMPPQLSEEKPASTWKDRLGSAFTRRAPAVPQQLPTVNEKGSNDSPRAAPAAEPRSSTYLPPFKRASHTSQSVPHQPASTYQQDHHRTSSSAGQLSHHYYDDSSIYRNDSGGAPSGSLATSSSRGGGSVPYGLDYNEEVGAQPHGYGYYDKNAGREAGSHSEGARVQGKDGSEAATAPAKAPNRSTVGSIVKRYGDVEAGDVADFEDIGLDSDDEGNSNVRGKEASTNKGGFYANSRLQLFQLGKSFLGASVGTTNSKKDDQFVLNKEYARRLTASSQPNQPPDVPLPPGPPAGYSLRKNSNNRHTFSQGLSHHDISYGDTRNLLDISQSLARGGAANQSSGALTSGSAQASSCALGHLSDSDLNAVGLHTSGASFTAGPSGLKQTLTSPAIERVRSEHNSLGSLSNSLSSSDKSDIYRELRRQSGLSNMSGNVFILSDDEIRMAQFNPDAVGDLVPGGSQTSSSSSSSSHGRMSQKLSDVLAKRNTARSLHGGLDRDAQNPGLRIERERVNVTGKGSYTSSLQGSNYSETDSEPDPHDGFEDDNDGDWETVAESGAFSRFGTGRLDIDEDTAHAMIAEDSIADFSSKGSLNAEHFKINPFGPAGLIIKHPADPRYEHVYRLRKVTPEGRPILLPTYNFSGGSRFPNRNAMTPPLPATSPPNRYQHPTPLSPDHVHPFNSSPPEMPPRKVLSPAYGRLHSANSSVHGSDHSQSDDEKHHEHRHDVYGSGVRQYPSVGADTVNGSTENPNQRFGNSFGGMGRGGSYSFGTWMGSIGEPGPAIDSQDLPGPNGSFAKVTVLGPKANITGTPDGTGMREVGSSLAGDSSNAHWSSSPHQQGSSPAFHLGPLSNPSTPTLPEPARQFQDQQIRRQQGYYNKQIRQHLEDRKAMGLTEPAFYPALPFHGTYTRTSSDGRLSPIDSMSMSSRQAIFPERPVSYNPTPPLPHLWTAKQRQIIIDGRREKGDHQHPRKGSFDSTESYRRQRTISRAILIFCMLFPIIGWMMLLLLGYGCMDATIAYCTNGEILRLRKREKSIALAFSWAVIAVAVLGLIVAGVVVATKYH</sequence>
<name>A0A9P8L7B8_9PEZI</name>
<protein>
    <submittedName>
        <fullName evidence="3">Uncharacterized protein</fullName>
    </submittedName>
</protein>
<feature type="compositionally biased region" description="Basic and acidic residues" evidence="1">
    <location>
        <begin position="842"/>
        <end position="859"/>
    </location>
</feature>
<feature type="region of interest" description="Disordered" evidence="1">
    <location>
        <begin position="798"/>
        <end position="896"/>
    </location>
</feature>
<feature type="region of interest" description="Disordered" evidence="1">
    <location>
        <begin position="230"/>
        <end position="315"/>
    </location>
</feature>
<feature type="region of interest" description="Disordered" evidence="1">
    <location>
        <begin position="1087"/>
        <end position="1106"/>
    </location>
</feature>
<feature type="compositionally biased region" description="Basic and acidic residues" evidence="1">
    <location>
        <begin position="1055"/>
        <end position="1073"/>
    </location>
</feature>
<feature type="region of interest" description="Disordered" evidence="1">
    <location>
        <begin position="621"/>
        <end position="661"/>
    </location>
</feature>
<keyword evidence="4" id="KW-1185">Reference proteome</keyword>
<feature type="compositionally biased region" description="Low complexity" evidence="1">
    <location>
        <begin position="253"/>
        <end position="273"/>
    </location>
</feature>
<reference evidence="3" key="1">
    <citation type="submission" date="2021-03" db="EMBL/GenBank/DDBJ databases">
        <title>Comparative genomics and phylogenomic investigation of the class Geoglossomycetes provide insights into ecological specialization and systematics.</title>
        <authorList>
            <person name="Melie T."/>
            <person name="Pirro S."/>
            <person name="Miller A.N."/>
            <person name="Quandt A."/>
        </authorList>
    </citation>
    <scope>NUCLEOTIDE SEQUENCE</scope>
    <source>
        <strain evidence="3">CAQ_001_2017</strain>
    </source>
</reference>
<dbReference type="EMBL" id="JAGHQM010001514">
    <property type="protein sequence ID" value="KAH0553327.1"/>
    <property type="molecule type" value="Genomic_DNA"/>
</dbReference>
<feature type="compositionally biased region" description="Basic and acidic residues" evidence="1">
    <location>
        <begin position="500"/>
        <end position="520"/>
    </location>
</feature>
<feature type="compositionally biased region" description="Pro residues" evidence="1">
    <location>
        <begin position="13"/>
        <end position="36"/>
    </location>
</feature>
<evidence type="ECO:0000256" key="2">
    <source>
        <dbReference type="SAM" id="Phobius"/>
    </source>
</evidence>
<keyword evidence="2" id="KW-1133">Transmembrane helix</keyword>
<feature type="region of interest" description="Disordered" evidence="1">
    <location>
        <begin position="1"/>
        <end position="203"/>
    </location>
</feature>
<feature type="compositionally biased region" description="Polar residues" evidence="1">
    <location>
        <begin position="863"/>
        <end position="878"/>
    </location>
</feature>
<dbReference type="Proteomes" id="UP000750711">
    <property type="component" value="Unassembled WGS sequence"/>
</dbReference>
<organism evidence="3 4">
    <name type="scientific">Trichoglossum hirsutum</name>
    <dbReference type="NCBI Taxonomy" id="265104"/>
    <lineage>
        <taxon>Eukaryota</taxon>
        <taxon>Fungi</taxon>
        <taxon>Dikarya</taxon>
        <taxon>Ascomycota</taxon>
        <taxon>Pezizomycotina</taxon>
        <taxon>Geoglossomycetes</taxon>
        <taxon>Geoglossales</taxon>
        <taxon>Geoglossaceae</taxon>
        <taxon>Trichoglossum</taxon>
    </lineage>
</organism>
<feature type="compositionally biased region" description="Low complexity" evidence="1">
    <location>
        <begin position="393"/>
        <end position="405"/>
    </location>
</feature>
<feature type="transmembrane region" description="Helical" evidence="2">
    <location>
        <begin position="1381"/>
        <end position="1406"/>
    </location>
</feature>
<comment type="caution">
    <text evidence="3">The sequence shown here is derived from an EMBL/GenBank/DDBJ whole genome shotgun (WGS) entry which is preliminary data.</text>
</comment>
<feature type="compositionally biased region" description="Pro residues" evidence="1">
    <location>
        <begin position="628"/>
        <end position="640"/>
    </location>
</feature>
<keyword evidence="2" id="KW-0472">Membrane</keyword>
<feature type="compositionally biased region" description="Polar residues" evidence="1">
    <location>
        <begin position="416"/>
        <end position="430"/>
    </location>
</feature>
<feature type="compositionally biased region" description="Polar residues" evidence="1">
    <location>
        <begin position="381"/>
        <end position="392"/>
    </location>
</feature>
<proteinExistence type="predicted"/>
<feature type="compositionally biased region" description="Polar residues" evidence="1">
    <location>
        <begin position="144"/>
        <end position="157"/>
    </location>
</feature>
<feature type="region of interest" description="Disordered" evidence="1">
    <location>
        <begin position="989"/>
        <end position="1080"/>
    </location>
</feature>
<evidence type="ECO:0000313" key="3">
    <source>
        <dbReference type="EMBL" id="KAH0553327.1"/>
    </source>
</evidence>
<feature type="compositionally biased region" description="Polar residues" evidence="1">
    <location>
        <begin position="1089"/>
        <end position="1099"/>
    </location>
</feature>
<keyword evidence="2" id="KW-0812">Transmembrane</keyword>
<feature type="region of interest" description="Disordered" evidence="1">
    <location>
        <begin position="554"/>
        <end position="577"/>
    </location>
</feature>
<feature type="compositionally biased region" description="Low complexity" evidence="1">
    <location>
        <begin position="185"/>
        <end position="196"/>
    </location>
</feature>
<accession>A0A9P8L7B8</accession>
<evidence type="ECO:0000313" key="4">
    <source>
        <dbReference type="Proteomes" id="UP000750711"/>
    </source>
</evidence>
<feature type="compositionally biased region" description="Polar residues" evidence="1">
    <location>
        <begin position="1170"/>
        <end position="1188"/>
    </location>
</feature>
<feature type="region of interest" description="Disordered" evidence="1">
    <location>
        <begin position="372"/>
        <end position="532"/>
    </location>
</feature>
<feature type="region of interest" description="Disordered" evidence="1">
    <location>
        <begin position="1150"/>
        <end position="1209"/>
    </location>
</feature>
<feature type="compositionally biased region" description="Acidic residues" evidence="1">
    <location>
        <begin position="554"/>
        <end position="564"/>
    </location>
</feature>
<feature type="transmembrane region" description="Helical" evidence="2">
    <location>
        <begin position="1336"/>
        <end position="1360"/>
    </location>
</feature>